<feature type="compositionally biased region" description="Basic and acidic residues" evidence="5">
    <location>
        <begin position="283"/>
        <end position="301"/>
    </location>
</feature>
<feature type="compositionally biased region" description="Polar residues" evidence="5">
    <location>
        <begin position="323"/>
        <end position="351"/>
    </location>
</feature>
<evidence type="ECO:0000256" key="4">
    <source>
        <dbReference type="PROSITE-ProRule" id="PRU00325"/>
    </source>
</evidence>
<keyword evidence="2 4" id="KW-0863">Zinc-finger</keyword>
<feature type="region of interest" description="Disordered" evidence="5">
    <location>
        <begin position="278"/>
        <end position="307"/>
    </location>
</feature>
<dbReference type="GO" id="GO:0008270">
    <property type="term" value="F:zinc ion binding"/>
    <property type="evidence" value="ECO:0007669"/>
    <property type="project" value="UniProtKB-KW"/>
</dbReference>
<evidence type="ECO:0000259" key="6">
    <source>
        <dbReference type="PROSITE" id="PS50966"/>
    </source>
</evidence>
<evidence type="ECO:0000313" key="8">
    <source>
        <dbReference type="Proteomes" id="UP001630127"/>
    </source>
</evidence>
<dbReference type="AlphaFoldDB" id="A0ABD2Y991"/>
<dbReference type="PANTHER" id="PTHR31973:SF187">
    <property type="entry name" value="MUTATOR TRANSPOSASE MUDRA PROTEIN"/>
    <property type="match status" value="1"/>
</dbReference>
<dbReference type="PANTHER" id="PTHR31973">
    <property type="entry name" value="POLYPROTEIN, PUTATIVE-RELATED"/>
    <property type="match status" value="1"/>
</dbReference>
<accession>A0ABD2Y991</accession>
<dbReference type="SMART" id="SM00575">
    <property type="entry name" value="ZnF_PMZ"/>
    <property type="match status" value="1"/>
</dbReference>
<evidence type="ECO:0000256" key="1">
    <source>
        <dbReference type="ARBA" id="ARBA00022723"/>
    </source>
</evidence>
<keyword evidence="1" id="KW-0479">Metal-binding</keyword>
<sequence length="494" mass="55810">MGCWMTKDDEELLEKHGSNAETKDYLDFNPEVEFTKPNFELKVGQKFKNFVVFREILISASSTQGTSTFQIKSLKGEHICAREYTNKHVIVAYLSKKYQHKVRDDPNCSLAGIENDVRRDLMVDVSIYKVYRAKRKNTGFVSNICNQNFSQKFKGKELRYLFWAAASAGNEHDWGKAIEDIKKIDPLATRWLFELDSGTNETHVVDLDTWTCTCWLFQLTGIPCMHACAAIQKLKLLVENYVHKCYSEDTYLKVYAHNIGLVPSQRYWVKCNEGPVNAPTARKLPDKPKKMHRRAADEPKKGQVSTRKGLAVHCQKCFQPITTPEAPSQQPEQTNCTNPSQVSQPTTNDGNFQDAGTVDGQFSQLPEQPNCTNPSQVSQPTTNGGNLQGASAVGGQSSQLPEQPNYTNPVKFHNQLQVEGTNRRMGAKRVLEPSFELDNQVVVAAVARILYWYRRSLVPLPSLLPPRELDEDMGFSTPQLVKDRLCLSKSPMKP</sequence>
<protein>
    <recommendedName>
        <fullName evidence="6">SWIM-type domain-containing protein</fullName>
    </recommendedName>
</protein>
<feature type="domain" description="SWIM-type" evidence="6">
    <location>
        <begin position="203"/>
        <end position="235"/>
    </location>
</feature>
<proteinExistence type="predicted"/>
<dbReference type="InterPro" id="IPR006564">
    <property type="entry name" value="Znf_PMZ"/>
</dbReference>
<dbReference type="Pfam" id="PF04434">
    <property type="entry name" value="SWIM"/>
    <property type="match status" value="1"/>
</dbReference>
<keyword evidence="3" id="KW-0862">Zinc</keyword>
<feature type="region of interest" description="Disordered" evidence="5">
    <location>
        <begin position="323"/>
        <end position="408"/>
    </location>
</feature>
<keyword evidence="8" id="KW-1185">Reference proteome</keyword>
<dbReference type="InterPro" id="IPR007527">
    <property type="entry name" value="Znf_SWIM"/>
</dbReference>
<name>A0ABD2Y991_9GENT</name>
<organism evidence="7 8">
    <name type="scientific">Cinchona calisaya</name>
    <dbReference type="NCBI Taxonomy" id="153742"/>
    <lineage>
        <taxon>Eukaryota</taxon>
        <taxon>Viridiplantae</taxon>
        <taxon>Streptophyta</taxon>
        <taxon>Embryophyta</taxon>
        <taxon>Tracheophyta</taxon>
        <taxon>Spermatophyta</taxon>
        <taxon>Magnoliopsida</taxon>
        <taxon>eudicotyledons</taxon>
        <taxon>Gunneridae</taxon>
        <taxon>Pentapetalae</taxon>
        <taxon>asterids</taxon>
        <taxon>lamiids</taxon>
        <taxon>Gentianales</taxon>
        <taxon>Rubiaceae</taxon>
        <taxon>Cinchonoideae</taxon>
        <taxon>Cinchoneae</taxon>
        <taxon>Cinchona</taxon>
    </lineage>
</organism>
<feature type="compositionally biased region" description="Polar residues" evidence="5">
    <location>
        <begin position="360"/>
        <end position="408"/>
    </location>
</feature>
<comment type="caution">
    <text evidence="7">The sequence shown here is derived from an EMBL/GenBank/DDBJ whole genome shotgun (WGS) entry which is preliminary data.</text>
</comment>
<evidence type="ECO:0000256" key="5">
    <source>
        <dbReference type="SAM" id="MobiDB-lite"/>
    </source>
</evidence>
<evidence type="ECO:0000256" key="2">
    <source>
        <dbReference type="ARBA" id="ARBA00022771"/>
    </source>
</evidence>
<dbReference type="PROSITE" id="PS50966">
    <property type="entry name" value="ZF_SWIM"/>
    <property type="match status" value="1"/>
</dbReference>
<gene>
    <name evidence="7" type="ORF">ACH5RR_036891</name>
</gene>
<evidence type="ECO:0000313" key="7">
    <source>
        <dbReference type="EMBL" id="KAL3502442.1"/>
    </source>
</evidence>
<dbReference type="EMBL" id="JBJUIK010000015">
    <property type="protein sequence ID" value="KAL3502442.1"/>
    <property type="molecule type" value="Genomic_DNA"/>
</dbReference>
<reference evidence="7 8" key="1">
    <citation type="submission" date="2024-11" db="EMBL/GenBank/DDBJ databases">
        <title>A near-complete genome assembly of Cinchona calisaya.</title>
        <authorList>
            <person name="Lian D.C."/>
            <person name="Zhao X.W."/>
            <person name="Wei L."/>
        </authorList>
    </citation>
    <scope>NUCLEOTIDE SEQUENCE [LARGE SCALE GENOMIC DNA]</scope>
    <source>
        <tissue evidence="7">Nenye</tissue>
    </source>
</reference>
<evidence type="ECO:0000256" key="3">
    <source>
        <dbReference type="ARBA" id="ARBA00022833"/>
    </source>
</evidence>
<dbReference type="Proteomes" id="UP001630127">
    <property type="component" value="Unassembled WGS sequence"/>
</dbReference>